<keyword evidence="1" id="KW-0812">Transmembrane</keyword>
<reference evidence="3 4" key="1">
    <citation type="journal article" date="2010" name="Stand. Genomic Sci.">
        <title>Complete genome sequence of Methanoplanus petrolearius type strain (SEBR 4847).</title>
        <authorList>
            <person name="Brambilla E."/>
            <person name="Djao O.D."/>
            <person name="Daligault H."/>
            <person name="Lapidus A."/>
            <person name="Lucas S."/>
            <person name="Hammon N."/>
            <person name="Nolan M."/>
            <person name="Tice H."/>
            <person name="Cheng J.F."/>
            <person name="Han C."/>
            <person name="Tapia R."/>
            <person name="Goodwin L."/>
            <person name="Pitluck S."/>
            <person name="Liolios K."/>
            <person name="Ivanova N."/>
            <person name="Mavromatis K."/>
            <person name="Mikhailova N."/>
            <person name="Pati A."/>
            <person name="Chen A."/>
            <person name="Palaniappan K."/>
            <person name="Land M."/>
            <person name="Hauser L."/>
            <person name="Chang Y.J."/>
            <person name="Jeffries C.D."/>
            <person name="Rohde M."/>
            <person name="Spring S."/>
            <person name="Sikorski J."/>
            <person name="Goker M."/>
            <person name="Woyke T."/>
            <person name="Bristow J."/>
            <person name="Eisen J.A."/>
            <person name="Markowitz V."/>
            <person name="Hugenholtz P."/>
            <person name="Kyrpides N.C."/>
            <person name="Klenk H.P."/>
        </authorList>
    </citation>
    <scope>NUCLEOTIDE SEQUENCE [LARGE SCALE GENOMIC DNA]</scope>
    <source>
        <strain evidence="4">DSM 11571 / OCM 486 / SEBR 4847</strain>
    </source>
</reference>
<keyword evidence="4" id="KW-1185">Reference proteome</keyword>
<dbReference type="Pfam" id="PF08308">
    <property type="entry name" value="PEGA"/>
    <property type="match status" value="4"/>
</dbReference>
<protein>
    <submittedName>
        <fullName evidence="3">PEGA domain protein</fullName>
    </submittedName>
</protein>
<dbReference type="eggNOG" id="arCOG03264">
    <property type="taxonomic scope" value="Archaea"/>
</dbReference>
<evidence type="ECO:0000256" key="1">
    <source>
        <dbReference type="SAM" id="Phobius"/>
    </source>
</evidence>
<dbReference type="AlphaFoldDB" id="E1RE19"/>
<dbReference type="eggNOG" id="arCOG06661">
    <property type="taxonomic scope" value="Archaea"/>
</dbReference>
<feature type="domain" description="PEGA" evidence="2">
    <location>
        <begin position="27"/>
        <end position="93"/>
    </location>
</feature>
<dbReference type="STRING" id="679926.Mpet_0132"/>
<evidence type="ECO:0000313" key="3">
    <source>
        <dbReference type="EMBL" id="ADN34910.1"/>
    </source>
</evidence>
<name>E1RE19_METP4</name>
<dbReference type="InterPro" id="IPR013229">
    <property type="entry name" value="PEGA"/>
</dbReference>
<dbReference type="HOGENOM" id="CLU_542521_0_0_2"/>
<dbReference type="PANTHER" id="PTHR36194">
    <property type="entry name" value="S-LAYER-LIKE PROTEIN"/>
    <property type="match status" value="1"/>
</dbReference>
<keyword evidence="1" id="KW-1133">Transmembrane helix</keyword>
<dbReference type="PANTHER" id="PTHR36194:SF1">
    <property type="entry name" value="S-LAYER-LIKE PROTEIN"/>
    <property type="match status" value="1"/>
</dbReference>
<dbReference type="KEGG" id="mpi:Mpet_0132"/>
<evidence type="ECO:0000313" key="4">
    <source>
        <dbReference type="Proteomes" id="UP000006565"/>
    </source>
</evidence>
<dbReference type="EMBL" id="CP002117">
    <property type="protein sequence ID" value="ADN34910.1"/>
    <property type="molecule type" value="Genomic_DNA"/>
</dbReference>
<feature type="domain" description="PEGA" evidence="2">
    <location>
        <begin position="170"/>
        <end position="236"/>
    </location>
</feature>
<keyword evidence="1" id="KW-0472">Membrane</keyword>
<gene>
    <name evidence="3" type="ordered locus">Mpet_0132</name>
</gene>
<dbReference type="Proteomes" id="UP000006565">
    <property type="component" value="Chromosome"/>
</dbReference>
<feature type="domain" description="PEGA" evidence="2">
    <location>
        <begin position="242"/>
        <end position="296"/>
    </location>
</feature>
<sequence precursor="true">MFIFFAAIILAAVLMVSCVSAEDTTKGSLDVSSNPSGADVYLNDEFIGNTPLTVNALYPGIYYVRLEMTGYESWEKIFDIKEGETTYISYNLDASVGEAYSINTEPDGAEIYFDGEFKGYSDKVLNNLPTGQHEITLVLDGYQDYRRIVYIQEGMSQSLTHVFEPMPTTGTVVVESVPSNADVYMNGEYMGRSMLTLEEVEPGTYNITVKKTGYEDWEGVVVVEAGKISDVSAELTAAKAPVTINTVPEGASVLFDGEDLGTTPLEFQAEQGKHELVITKFGYADLTTSINVSYEGDDYVFELVPMIAEAIAEAEAVIAENSEYGPDAAQAAIEKAKEAYNDGDDEGALSWAQIAFRLAGDVDEDGIDNQNDMAPGVNNIIIYISPVFILIALIALIGYDFRRHIINPVLEIEVPPSIDPDDEDTKAKISIDTGGPAKGHVCTIMIDGERVEYISETGKFDISLAGRMPGLHKIEAKLEVARERYGTKVVTASKVFEVGSDIIIAEEMME</sequence>
<feature type="domain" description="PEGA" evidence="2">
    <location>
        <begin position="100"/>
        <end position="165"/>
    </location>
</feature>
<proteinExistence type="predicted"/>
<evidence type="ECO:0000259" key="2">
    <source>
        <dbReference type="Pfam" id="PF08308"/>
    </source>
</evidence>
<accession>E1RE19</accession>
<feature type="transmembrane region" description="Helical" evidence="1">
    <location>
        <begin position="380"/>
        <end position="399"/>
    </location>
</feature>
<organism evidence="3 4">
    <name type="scientific">Methanolacinia petrolearia (strain DSM 11571 / OCM 486 / SEBR 4847)</name>
    <name type="common">Methanoplanus petrolearius</name>
    <dbReference type="NCBI Taxonomy" id="679926"/>
    <lineage>
        <taxon>Archaea</taxon>
        <taxon>Methanobacteriati</taxon>
        <taxon>Methanobacteriota</taxon>
        <taxon>Stenosarchaea group</taxon>
        <taxon>Methanomicrobia</taxon>
        <taxon>Methanomicrobiales</taxon>
        <taxon>Methanomicrobiaceae</taxon>
        <taxon>Methanolacinia</taxon>
    </lineage>
</organism>